<keyword evidence="8 9" id="KW-0131">Cell cycle</keyword>
<feature type="domain" description="Core-binding (CB)" evidence="11">
    <location>
        <begin position="14"/>
        <end position="106"/>
    </location>
</feature>
<evidence type="ECO:0000259" key="10">
    <source>
        <dbReference type="PROSITE" id="PS51898"/>
    </source>
</evidence>
<evidence type="ECO:0000259" key="11">
    <source>
        <dbReference type="PROSITE" id="PS51900"/>
    </source>
</evidence>
<dbReference type="EMBL" id="AASE01000002">
    <property type="protein sequence ID" value="EAT59719.1"/>
    <property type="molecule type" value="Genomic_DNA"/>
</dbReference>
<name>Q0YU35_9CHLB</name>
<keyword evidence="6 9" id="KW-0238">DNA-binding</keyword>
<dbReference type="Gene3D" id="1.10.443.10">
    <property type="entry name" value="Intergrase catalytic core"/>
    <property type="match status" value="1"/>
</dbReference>
<dbReference type="InterPro" id="IPR044068">
    <property type="entry name" value="CB"/>
</dbReference>
<keyword evidence="2 9" id="KW-0963">Cytoplasm</keyword>
<organism evidence="12 13">
    <name type="scientific">Chlorobium ferrooxidans DSM 13031</name>
    <dbReference type="NCBI Taxonomy" id="377431"/>
    <lineage>
        <taxon>Bacteria</taxon>
        <taxon>Pseudomonadati</taxon>
        <taxon>Chlorobiota</taxon>
        <taxon>Chlorobiia</taxon>
        <taxon>Chlorobiales</taxon>
        <taxon>Chlorobiaceae</taxon>
        <taxon>Chlorobium/Pelodictyon group</taxon>
        <taxon>Chlorobium</taxon>
    </lineage>
</organism>
<dbReference type="PANTHER" id="PTHR30349">
    <property type="entry name" value="PHAGE INTEGRASE-RELATED"/>
    <property type="match status" value="1"/>
</dbReference>
<comment type="caution">
    <text evidence="12">The sequence shown here is derived from an EMBL/GenBank/DDBJ whole genome shotgun (WGS) entry which is preliminary data.</text>
</comment>
<evidence type="ECO:0000256" key="4">
    <source>
        <dbReference type="ARBA" id="ARBA00022829"/>
    </source>
</evidence>
<dbReference type="InterPro" id="IPR002104">
    <property type="entry name" value="Integrase_catalytic"/>
</dbReference>
<evidence type="ECO:0000256" key="1">
    <source>
        <dbReference type="ARBA" id="ARBA00004496"/>
    </source>
</evidence>
<dbReference type="GO" id="GO:0007059">
    <property type="term" value="P:chromosome segregation"/>
    <property type="evidence" value="ECO:0007669"/>
    <property type="project" value="UniProtKB-UniRule"/>
</dbReference>
<evidence type="ECO:0000256" key="8">
    <source>
        <dbReference type="ARBA" id="ARBA00023306"/>
    </source>
</evidence>
<comment type="function">
    <text evidence="9">Site-specific tyrosine recombinase, which acts by catalyzing the cutting and rejoining of the recombining DNA molecules. The XerC-XerD complex is essential to convert dimers of the bacterial chromosome into monomers to permit their segregation at cell division. It also contributes to the segregational stability of plasmids.</text>
</comment>
<dbReference type="PROSITE" id="PS51900">
    <property type="entry name" value="CB"/>
    <property type="match status" value="1"/>
</dbReference>
<dbReference type="InterPro" id="IPR004107">
    <property type="entry name" value="Integrase_SAM-like_N"/>
</dbReference>
<evidence type="ECO:0000256" key="5">
    <source>
        <dbReference type="ARBA" id="ARBA00022908"/>
    </source>
</evidence>
<keyword evidence="4 9" id="KW-0159">Chromosome partition</keyword>
<dbReference type="Proteomes" id="UP000004162">
    <property type="component" value="Unassembled WGS sequence"/>
</dbReference>
<evidence type="ECO:0000256" key="6">
    <source>
        <dbReference type="ARBA" id="ARBA00023125"/>
    </source>
</evidence>
<evidence type="ECO:0000256" key="2">
    <source>
        <dbReference type="ARBA" id="ARBA00022490"/>
    </source>
</evidence>
<feature type="active site" description="O-(3'-phospho-DNA)-tyrosine intermediate" evidence="9">
    <location>
        <position position="317"/>
    </location>
</feature>
<dbReference type="Pfam" id="PF02899">
    <property type="entry name" value="Phage_int_SAM_1"/>
    <property type="match status" value="1"/>
</dbReference>
<feature type="domain" description="Tyr recombinase" evidence="10">
    <location>
        <begin position="127"/>
        <end position="330"/>
    </location>
</feature>
<evidence type="ECO:0000256" key="7">
    <source>
        <dbReference type="ARBA" id="ARBA00023172"/>
    </source>
</evidence>
<comment type="similarity">
    <text evidence="9">Belongs to the 'phage' integrase family. XerC subfamily.</text>
</comment>
<evidence type="ECO:0000313" key="13">
    <source>
        <dbReference type="Proteomes" id="UP000004162"/>
    </source>
</evidence>
<keyword evidence="5 9" id="KW-0229">DNA integration</keyword>
<dbReference type="CDD" id="cd00798">
    <property type="entry name" value="INT_XerDC_C"/>
    <property type="match status" value="1"/>
</dbReference>
<dbReference type="AlphaFoldDB" id="Q0YU35"/>
<feature type="active site" evidence="9">
    <location>
        <position position="206"/>
    </location>
</feature>
<feature type="active site" evidence="9">
    <location>
        <position position="182"/>
    </location>
</feature>
<dbReference type="GO" id="GO:0003677">
    <property type="term" value="F:DNA binding"/>
    <property type="evidence" value="ECO:0007669"/>
    <property type="project" value="UniProtKB-UniRule"/>
</dbReference>
<comment type="subunit">
    <text evidence="9">Forms a cyclic heterotetrameric complex composed of two molecules of XerC and two molecules of XerD.</text>
</comment>
<comment type="subcellular location">
    <subcellularLocation>
        <location evidence="1 9">Cytoplasm</location>
    </subcellularLocation>
</comment>
<protein>
    <recommendedName>
        <fullName evidence="9">Tyrosine recombinase XerC</fullName>
    </recommendedName>
</protein>
<dbReference type="GO" id="GO:0051301">
    <property type="term" value="P:cell division"/>
    <property type="evidence" value="ECO:0007669"/>
    <property type="project" value="UniProtKB-KW"/>
</dbReference>
<keyword evidence="7 9" id="KW-0233">DNA recombination</keyword>
<feature type="active site" evidence="9">
    <location>
        <position position="285"/>
    </location>
</feature>
<feature type="active site" evidence="9">
    <location>
        <position position="308"/>
    </location>
</feature>
<dbReference type="Pfam" id="PF00589">
    <property type="entry name" value="Phage_integrase"/>
    <property type="match status" value="1"/>
</dbReference>
<dbReference type="InterPro" id="IPR013762">
    <property type="entry name" value="Integrase-like_cat_sf"/>
</dbReference>
<feature type="active site" evidence="9">
    <location>
        <position position="282"/>
    </location>
</feature>
<dbReference type="PROSITE" id="PS51898">
    <property type="entry name" value="TYR_RECOMBINASE"/>
    <property type="match status" value="1"/>
</dbReference>
<keyword evidence="13" id="KW-1185">Reference proteome</keyword>
<dbReference type="GO" id="GO:0006313">
    <property type="term" value="P:DNA transposition"/>
    <property type="evidence" value="ECO:0007669"/>
    <property type="project" value="UniProtKB-UniRule"/>
</dbReference>
<dbReference type="InterPro" id="IPR010998">
    <property type="entry name" value="Integrase_recombinase_N"/>
</dbReference>
<gene>
    <name evidence="9" type="primary">xerC</name>
    <name evidence="12" type="ORF">CferDRAFT_1726</name>
</gene>
<sequence>MKDSSSSWFTIPAAEEYKPLGDFLSALRSRKNLSPNTLKAYRGDLIQYFSFLLHHFRLDDLNGFALEQVKAVDVRLFMGALIERGVKPRSIARKLASVKSFYRYQQETGKITGSLFSFIATPRYPKRVPAFLTEQQTEKLFNEELSSGRAPFRQSEKSPIEEEFVSERDRSILELLYSCGLRVSELTGLTTDRLDLDGGYVKLTGKGRKQRIVPVGGAALQALKKYFEVRRNFFRISLKGRAESINYVFVTKKGKQLYPMLVQRLTRKYLVSVTEQKQKNPHILRHSFATHLLNSGADLTSVSEMLGHSNLSTTEIYTHVTFDRLKEVYRKAHPRA</sequence>
<dbReference type="InterPro" id="IPR023009">
    <property type="entry name" value="Tyrosine_recombinase_XerC/XerD"/>
</dbReference>
<reference evidence="12 13" key="1">
    <citation type="submission" date="2006-07" db="EMBL/GenBank/DDBJ databases">
        <title>Annotation of the draft genome assembly of Chlorobium ferroxidans DSM 13031.</title>
        <authorList>
            <consortium name="US DOE Joint Genome Institute (JGI-ORNL)"/>
            <person name="Larimer F."/>
            <person name="Land M."/>
            <person name="Hauser L."/>
        </authorList>
    </citation>
    <scope>NUCLEOTIDE SEQUENCE [LARGE SCALE GENOMIC DNA]</scope>
    <source>
        <strain evidence="12 13">DSM 13031</strain>
    </source>
</reference>
<dbReference type="SUPFAM" id="SSF56349">
    <property type="entry name" value="DNA breaking-rejoining enzymes"/>
    <property type="match status" value="1"/>
</dbReference>
<dbReference type="PANTHER" id="PTHR30349:SF81">
    <property type="entry name" value="TYROSINE RECOMBINASE XERC"/>
    <property type="match status" value="1"/>
</dbReference>
<dbReference type="RefSeq" id="WP_006365493.1">
    <property type="nucleotide sequence ID" value="NZ_AASE01000002.1"/>
</dbReference>
<evidence type="ECO:0000256" key="9">
    <source>
        <dbReference type="HAMAP-Rule" id="MF_01808"/>
    </source>
</evidence>
<accession>Q0YU35</accession>
<dbReference type="GO" id="GO:0009037">
    <property type="term" value="F:tyrosine-based site-specific recombinase activity"/>
    <property type="evidence" value="ECO:0007669"/>
    <property type="project" value="UniProtKB-UniRule"/>
</dbReference>
<reference evidence="12 13" key="2">
    <citation type="submission" date="2006-07" db="EMBL/GenBank/DDBJ databases">
        <title>Sequencing of the draft genome and assembly of Chlorobium ferroxidans DSM 13031.</title>
        <authorList>
            <consortium name="US DOE Joint Genome Institute (JGI-PGF)"/>
            <person name="Copeland A."/>
            <person name="Lucas S."/>
            <person name="Lapidus A."/>
            <person name="Barry K."/>
            <person name="Glavina del Rio T."/>
            <person name="Dalin E."/>
            <person name="Tice H."/>
            <person name="Bruce D."/>
            <person name="Pitluck S."/>
            <person name="Richardson P."/>
        </authorList>
    </citation>
    <scope>NUCLEOTIDE SEQUENCE [LARGE SCALE GENOMIC DNA]</scope>
    <source>
        <strain evidence="12 13">DSM 13031</strain>
    </source>
</reference>
<dbReference type="InterPro" id="IPR011010">
    <property type="entry name" value="DNA_brk_join_enz"/>
</dbReference>
<proteinExistence type="inferred from homology"/>
<evidence type="ECO:0000256" key="3">
    <source>
        <dbReference type="ARBA" id="ARBA00022618"/>
    </source>
</evidence>
<keyword evidence="3 9" id="KW-0132">Cell division</keyword>
<dbReference type="Gene3D" id="1.10.150.130">
    <property type="match status" value="1"/>
</dbReference>
<dbReference type="GO" id="GO:0005737">
    <property type="term" value="C:cytoplasm"/>
    <property type="evidence" value="ECO:0007669"/>
    <property type="project" value="UniProtKB-SubCell"/>
</dbReference>
<dbReference type="InterPro" id="IPR050090">
    <property type="entry name" value="Tyrosine_recombinase_XerCD"/>
</dbReference>
<evidence type="ECO:0000313" key="12">
    <source>
        <dbReference type="EMBL" id="EAT59719.1"/>
    </source>
</evidence>
<dbReference type="HAMAP" id="MF_01808">
    <property type="entry name" value="Recomb_XerC_XerD"/>
    <property type="match status" value="1"/>
</dbReference>
<dbReference type="OrthoDB" id="9801717at2"/>